<dbReference type="SMART" id="SM00454">
    <property type="entry name" value="SAM"/>
    <property type="match status" value="1"/>
</dbReference>
<dbReference type="EMBL" id="UYRU01054053">
    <property type="protein sequence ID" value="VDN12502.1"/>
    <property type="molecule type" value="Genomic_DNA"/>
</dbReference>
<feature type="region of interest" description="Disordered" evidence="3">
    <location>
        <begin position="82"/>
        <end position="136"/>
    </location>
</feature>
<dbReference type="InterPro" id="IPR029515">
    <property type="entry name" value="Liprin"/>
</dbReference>
<organism evidence="5 6">
    <name type="scientific">Dibothriocephalus latus</name>
    <name type="common">Fish tapeworm</name>
    <name type="synonym">Diphyllobothrium latum</name>
    <dbReference type="NCBI Taxonomy" id="60516"/>
    <lineage>
        <taxon>Eukaryota</taxon>
        <taxon>Metazoa</taxon>
        <taxon>Spiralia</taxon>
        <taxon>Lophotrochozoa</taxon>
        <taxon>Platyhelminthes</taxon>
        <taxon>Cestoda</taxon>
        <taxon>Eucestoda</taxon>
        <taxon>Diphyllobothriidea</taxon>
        <taxon>Diphyllobothriidae</taxon>
        <taxon>Dibothriocephalus</taxon>
    </lineage>
</organism>
<dbReference type="AlphaFoldDB" id="A0A3P7NW25"/>
<gene>
    <name evidence="5" type="ORF">DILT_LOCUS8333</name>
</gene>
<dbReference type="GO" id="GO:0048786">
    <property type="term" value="C:presynaptic active zone"/>
    <property type="evidence" value="ECO:0007669"/>
    <property type="project" value="TreeGrafter"/>
</dbReference>
<proteinExistence type="predicted"/>
<name>A0A3P7NW25_DIBLA</name>
<evidence type="ECO:0000256" key="3">
    <source>
        <dbReference type="SAM" id="MobiDB-lite"/>
    </source>
</evidence>
<protein>
    <recommendedName>
        <fullName evidence="4">SAM domain-containing protein</fullName>
    </recommendedName>
</protein>
<evidence type="ECO:0000256" key="1">
    <source>
        <dbReference type="ARBA" id="ARBA00022737"/>
    </source>
</evidence>
<dbReference type="GO" id="GO:0007528">
    <property type="term" value="P:neuromuscular junction development"/>
    <property type="evidence" value="ECO:0007669"/>
    <property type="project" value="TreeGrafter"/>
</dbReference>
<sequence>MASVCDFLSQLGLGYCAAAARTWVRTGADIITATTKKLEQADLQSIGITSELHMLSLRRGLQLLRQINFDLSQLSRRPVFRTPEPVKRLSSTSPLPSSEASAGEDVEEEDVFKAPARGSLPPKAEAGSRRATSPVLSTLPSRSPLIRCLGELSSAKEGQNNPQRAVPPSELVLWTFHRLEVWLRDIELPEYVSNLQLKLFLLSLCDMQLVAF</sequence>
<evidence type="ECO:0000313" key="5">
    <source>
        <dbReference type="EMBL" id="VDN12502.1"/>
    </source>
</evidence>
<dbReference type="InterPro" id="IPR001660">
    <property type="entry name" value="SAM"/>
</dbReference>
<dbReference type="InterPro" id="IPR013761">
    <property type="entry name" value="SAM/pointed_sf"/>
</dbReference>
<keyword evidence="2" id="KW-0175">Coiled coil</keyword>
<dbReference type="OrthoDB" id="6516566at2759"/>
<keyword evidence="6" id="KW-1185">Reference proteome</keyword>
<dbReference type="Gene3D" id="1.10.150.50">
    <property type="entry name" value="Transcription Factor, Ets-1"/>
    <property type="match status" value="1"/>
</dbReference>
<feature type="compositionally biased region" description="Low complexity" evidence="3">
    <location>
        <begin position="89"/>
        <end position="101"/>
    </location>
</feature>
<keyword evidence="1" id="KW-0677">Repeat</keyword>
<evidence type="ECO:0000256" key="2">
    <source>
        <dbReference type="ARBA" id="ARBA00023054"/>
    </source>
</evidence>
<reference evidence="5 6" key="1">
    <citation type="submission" date="2018-11" db="EMBL/GenBank/DDBJ databases">
        <authorList>
            <consortium name="Pathogen Informatics"/>
        </authorList>
    </citation>
    <scope>NUCLEOTIDE SEQUENCE [LARGE SCALE GENOMIC DNA]</scope>
</reference>
<dbReference type="SUPFAM" id="SSF47769">
    <property type="entry name" value="SAM/Pointed domain"/>
    <property type="match status" value="1"/>
</dbReference>
<evidence type="ECO:0000259" key="4">
    <source>
        <dbReference type="SMART" id="SM00454"/>
    </source>
</evidence>
<accession>A0A3P7NW25</accession>
<dbReference type="PANTHER" id="PTHR12587:SF14">
    <property type="entry name" value="AT31531P"/>
    <property type="match status" value="1"/>
</dbReference>
<dbReference type="Proteomes" id="UP000281553">
    <property type="component" value="Unassembled WGS sequence"/>
</dbReference>
<dbReference type="PANTHER" id="PTHR12587">
    <property type="entry name" value="LAR INTERACTING PROTEIN LIP -RELATED PROTEIN"/>
    <property type="match status" value="1"/>
</dbReference>
<feature type="domain" description="SAM" evidence="4">
    <location>
        <begin position="1"/>
        <end position="67"/>
    </location>
</feature>
<evidence type="ECO:0000313" key="6">
    <source>
        <dbReference type="Proteomes" id="UP000281553"/>
    </source>
</evidence>